<evidence type="ECO:0000256" key="4">
    <source>
        <dbReference type="SAM" id="SignalP"/>
    </source>
</evidence>
<feature type="chain" id="PRO_5004590643" description="Glycoprotein hormone subunit beta domain-containing protein" evidence="4">
    <location>
        <begin position="28"/>
        <end position="128"/>
    </location>
</feature>
<dbReference type="Gene3D" id="2.10.90.10">
    <property type="entry name" value="Cystine-knot cytokines"/>
    <property type="match status" value="1"/>
</dbReference>
<organism evidence="6 7">
    <name type="scientific">Tetranychus urticae</name>
    <name type="common">Two-spotted spider mite</name>
    <dbReference type="NCBI Taxonomy" id="32264"/>
    <lineage>
        <taxon>Eukaryota</taxon>
        <taxon>Metazoa</taxon>
        <taxon>Ecdysozoa</taxon>
        <taxon>Arthropoda</taxon>
        <taxon>Chelicerata</taxon>
        <taxon>Arachnida</taxon>
        <taxon>Acari</taxon>
        <taxon>Acariformes</taxon>
        <taxon>Trombidiformes</taxon>
        <taxon>Prostigmata</taxon>
        <taxon>Eleutherengona</taxon>
        <taxon>Raphignathae</taxon>
        <taxon>Tetranychoidea</taxon>
        <taxon>Tetranychidae</taxon>
        <taxon>Tetranychus</taxon>
    </lineage>
</organism>
<keyword evidence="7" id="KW-1185">Reference proteome</keyword>
<evidence type="ECO:0000259" key="5">
    <source>
        <dbReference type="Pfam" id="PF00007"/>
    </source>
</evidence>
<dbReference type="InterPro" id="IPR029034">
    <property type="entry name" value="Cystine-knot_cytokine"/>
</dbReference>
<dbReference type="HOGENOM" id="CLU_134026_0_0_1"/>
<dbReference type="GO" id="GO:0051427">
    <property type="term" value="F:hormone receptor binding"/>
    <property type="evidence" value="ECO:0007669"/>
    <property type="project" value="TreeGrafter"/>
</dbReference>
<comment type="subcellular location">
    <subcellularLocation>
        <location evidence="1">Secreted</location>
    </subcellularLocation>
</comment>
<dbReference type="EMBL" id="CAEY01000437">
    <property type="status" value="NOT_ANNOTATED_CDS"/>
    <property type="molecule type" value="Genomic_DNA"/>
</dbReference>
<reference evidence="7" key="1">
    <citation type="submission" date="2011-08" db="EMBL/GenBank/DDBJ databases">
        <authorList>
            <person name="Rombauts S."/>
        </authorList>
    </citation>
    <scope>NUCLEOTIDE SEQUENCE</scope>
    <source>
        <strain evidence="7">London</strain>
    </source>
</reference>
<evidence type="ECO:0000313" key="6">
    <source>
        <dbReference type="EnsemblMetazoa" id="tetur01g03780.1"/>
    </source>
</evidence>
<dbReference type="eggNOG" id="ENOG502S14Q">
    <property type="taxonomic scope" value="Eukaryota"/>
</dbReference>
<dbReference type="STRING" id="32264.T1JQM9"/>
<dbReference type="Proteomes" id="UP000015104">
    <property type="component" value="Unassembled WGS sequence"/>
</dbReference>
<evidence type="ECO:0000313" key="7">
    <source>
        <dbReference type="Proteomes" id="UP000015104"/>
    </source>
</evidence>
<evidence type="ECO:0000256" key="3">
    <source>
        <dbReference type="ARBA" id="ARBA00023157"/>
    </source>
</evidence>
<keyword evidence="2" id="KW-0964">Secreted</keyword>
<sequence>MATQVQSQLIFLILWIGLMVAIKGADAYAWTRPGCHRLGHTRRVTINGCVEFEMTTNACRGYCTSFAIPSTEDSLLFNRHQVITSIGECCNIMETEDVVARVMCRDGPRTIVFKSAKSCGCFHCKKDL</sequence>
<dbReference type="GO" id="GO:0007166">
    <property type="term" value="P:cell surface receptor signaling pathway"/>
    <property type="evidence" value="ECO:0007669"/>
    <property type="project" value="TreeGrafter"/>
</dbReference>
<dbReference type="AlphaFoldDB" id="T1JQM9"/>
<dbReference type="EnsemblMetazoa" id="tetur01g03780.1">
    <property type="protein sequence ID" value="tetur01g03780.1"/>
    <property type="gene ID" value="tetur01g03780"/>
</dbReference>
<dbReference type="InterPro" id="IPR052680">
    <property type="entry name" value="Glyco_Hormone_Alpha"/>
</dbReference>
<reference evidence="6" key="2">
    <citation type="submission" date="2015-06" db="UniProtKB">
        <authorList>
            <consortium name="EnsemblMetazoa"/>
        </authorList>
    </citation>
    <scope>IDENTIFICATION</scope>
</reference>
<proteinExistence type="predicted"/>
<name>T1JQM9_TETUR</name>
<feature type="signal peptide" evidence="4">
    <location>
        <begin position="1"/>
        <end position="27"/>
    </location>
</feature>
<dbReference type="PANTHER" id="PTHR31129:SF2">
    <property type="entry name" value="GLYCOPROTEIN HORMONE ALPHA-2"/>
    <property type="match status" value="1"/>
</dbReference>
<dbReference type="Pfam" id="PF00007">
    <property type="entry name" value="Cys_knot"/>
    <property type="match status" value="1"/>
</dbReference>
<protein>
    <recommendedName>
        <fullName evidence="5">Glycoprotein hormone subunit beta domain-containing protein</fullName>
    </recommendedName>
</protein>
<dbReference type="InterPro" id="IPR006208">
    <property type="entry name" value="Glyco_hormone_CN"/>
</dbReference>
<dbReference type="FunFam" id="2.10.90.10:FF:000049">
    <property type="entry name" value="Glycoprotein hormone alpha 2"/>
    <property type="match status" value="1"/>
</dbReference>
<feature type="domain" description="Glycoprotein hormone subunit beta" evidence="5">
    <location>
        <begin position="33"/>
        <end position="127"/>
    </location>
</feature>
<keyword evidence="3" id="KW-1015">Disulfide bond</keyword>
<evidence type="ECO:0000256" key="2">
    <source>
        <dbReference type="ARBA" id="ARBA00022525"/>
    </source>
</evidence>
<dbReference type="PANTHER" id="PTHR31129">
    <property type="entry name" value="GLYCOPROTEIN HORMONE ALPHA-2"/>
    <property type="match status" value="1"/>
</dbReference>
<evidence type="ECO:0000256" key="1">
    <source>
        <dbReference type="ARBA" id="ARBA00004613"/>
    </source>
</evidence>
<accession>T1JQM9</accession>
<keyword evidence="4" id="KW-0732">Signal</keyword>
<dbReference type="GO" id="GO:0005615">
    <property type="term" value="C:extracellular space"/>
    <property type="evidence" value="ECO:0007669"/>
    <property type="project" value="TreeGrafter"/>
</dbReference>